<dbReference type="SUPFAM" id="SSF52047">
    <property type="entry name" value="RNI-like"/>
    <property type="match status" value="1"/>
</dbReference>
<protein>
    <recommendedName>
        <fullName evidence="3">F-box domain-containing protein</fullName>
    </recommendedName>
</protein>
<dbReference type="Gene3D" id="3.80.10.10">
    <property type="entry name" value="Ribonuclease Inhibitor"/>
    <property type="match status" value="1"/>
</dbReference>
<name>A0A1S9R9T3_PENBI</name>
<sequence length="531" mass="62007">MESLTREKPVLPIEIWLEILKLLQSVNSSSLMKIALVNHQLHQAAASLLFGTLRLDFSHLPYAKWDTLMTYPYQYVQVLVITGTFEFDIGTWLRRIGLLRIIQAAKSLQVVFWKNFSYMPGFLLFSIYQLYPYVAVHITGRNWDSEYDPTTKLRSRYQTHLKDIICASPNLETLKLVQRWKSPKTERGIITLQKGDTLPRLKHLHLVNMHISGSQSLLWAEGLQWEALHSLSLLNGDWSNLGPLLTGRLRSLMSLEISVSECNPKLTDRSLRSFPEAQNPPAIYWERVTQVRLLLESFSSLRTFSGYYLPQYILNTLSACHPFLKHLRFRSTNRQRYYPRHLLPFPPSIEDLVNLPEQFPSLQSLGLDLDWQDEEWPYELLVDIRRMTNLRHLEINLPGVDEVRASRDFFPINSIDAKACERLLQFLESEANSAPLFLQSLHIKLGEWESDKWKSTSFFYTMDSLFIGERDFLGKMHFYQFFPREPRLLFDQSPRDEYRACLELQSLHSPFVTDSGRFAYVPYDSKWAASS</sequence>
<reference evidence="2" key="1">
    <citation type="submission" date="2015-09" db="EMBL/GenBank/DDBJ databases">
        <authorList>
            <person name="Fill T.P."/>
            <person name="Baretta J.F."/>
            <person name="de Almeida L.G."/>
            <person name="Rocha M."/>
            <person name="de Souza D.H."/>
            <person name="Malavazi I."/>
            <person name="Cerdeira L.T."/>
            <person name="Hong H."/>
            <person name="Samborskyy M."/>
            <person name="de Vasconcelos A.T."/>
            <person name="Leadlay P."/>
            <person name="Rodrigues-Filho E."/>
        </authorList>
    </citation>
    <scope>NUCLEOTIDE SEQUENCE [LARGE SCALE GENOMIC DNA]</scope>
    <source>
        <strain evidence="2">LaBioMMi 136</strain>
    </source>
</reference>
<dbReference type="EMBL" id="LJBN01000223">
    <property type="protein sequence ID" value="OOQ82284.1"/>
    <property type="molecule type" value="Genomic_DNA"/>
</dbReference>
<accession>A0A1S9R9T3</accession>
<organism evidence="1 2">
    <name type="scientific">Penicillium brasilianum</name>
    <dbReference type="NCBI Taxonomy" id="104259"/>
    <lineage>
        <taxon>Eukaryota</taxon>
        <taxon>Fungi</taxon>
        <taxon>Dikarya</taxon>
        <taxon>Ascomycota</taxon>
        <taxon>Pezizomycotina</taxon>
        <taxon>Eurotiomycetes</taxon>
        <taxon>Eurotiomycetidae</taxon>
        <taxon>Eurotiales</taxon>
        <taxon>Aspergillaceae</taxon>
        <taxon>Penicillium</taxon>
    </lineage>
</organism>
<proteinExistence type="predicted"/>
<comment type="caution">
    <text evidence="1">The sequence shown here is derived from an EMBL/GenBank/DDBJ whole genome shotgun (WGS) entry which is preliminary data.</text>
</comment>
<gene>
    <name evidence="1" type="ORF">PEBR_39511</name>
</gene>
<dbReference type="AlphaFoldDB" id="A0A1S9R9T3"/>
<evidence type="ECO:0000313" key="1">
    <source>
        <dbReference type="EMBL" id="OOQ82284.1"/>
    </source>
</evidence>
<evidence type="ECO:0000313" key="2">
    <source>
        <dbReference type="Proteomes" id="UP000190744"/>
    </source>
</evidence>
<dbReference type="Proteomes" id="UP000190744">
    <property type="component" value="Unassembled WGS sequence"/>
</dbReference>
<dbReference type="InterPro" id="IPR032675">
    <property type="entry name" value="LRR_dom_sf"/>
</dbReference>
<evidence type="ECO:0008006" key="3">
    <source>
        <dbReference type="Google" id="ProtNLM"/>
    </source>
</evidence>